<comment type="caution">
    <text evidence="1">The sequence shown here is derived from an EMBL/GenBank/DDBJ whole genome shotgun (WGS) entry which is preliminary data.</text>
</comment>
<protein>
    <submittedName>
        <fullName evidence="1">Uncharacterized protein</fullName>
    </submittedName>
</protein>
<sequence length="553" mass="62255">MWDSDTQTRIYSKFPVSLPHETFSSTYEANPSDYDLRRLGAQNVPPRFENHAAKLMKGDLAFPVGYYSDGVPHTKKDSFITFSWSNFVTSARHTIAIVRKSDLCQCGCRGMCTLAAVMRIIVWSFNVMSTGLFPDRGHDDTPFADEIRAAKRGFALAGGLCGAACEMRADLLEIHQACGFKRWDNVEHPCWACNCHKDQLFEFPLSVASCPWVDKGPVEYAEMIRSVVKTVAVTSKAQFKRLLRCCRHDPELWGFGTWCNFNELGLPSGHRLLHRGAVNDAHKLGEVEDQIGPGRPVQLHFFDVRNHAGTNFVAPILGVVGFTASMICLDIMHVLDPGCTQRLVATVFWALIEANFARSAARTGIIRRVHNLIHLRRRMKAYYLANAALFARGSQSRIFRINLEMLGDVHQPRFRAKAAETRHLVPLLLALCTENAAVFANGANVFIPPACASLLKFHQLIERNPRLMPVQSQRDMEASMLAFLQYWKAAGGHCTYKHHMCYHLVKSARVLGNPRFYWTYVDEGTNRALAAVAKSVHHGPTFYFAFLQKYMVA</sequence>
<keyword evidence="2" id="KW-1185">Reference proteome</keyword>
<gene>
    <name evidence="1" type="ORF">PCOR1329_LOCUS29184</name>
</gene>
<accession>A0ABN9SEU1</accession>
<evidence type="ECO:0000313" key="2">
    <source>
        <dbReference type="Proteomes" id="UP001189429"/>
    </source>
</evidence>
<proteinExistence type="predicted"/>
<organism evidence="1 2">
    <name type="scientific">Prorocentrum cordatum</name>
    <dbReference type="NCBI Taxonomy" id="2364126"/>
    <lineage>
        <taxon>Eukaryota</taxon>
        <taxon>Sar</taxon>
        <taxon>Alveolata</taxon>
        <taxon>Dinophyceae</taxon>
        <taxon>Prorocentrales</taxon>
        <taxon>Prorocentraceae</taxon>
        <taxon>Prorocentrum</taxon>
    </lineage>
</organism>
<evidence type="ECO:0000313" key="1">
    <source>
        <dbReference type="EMBL" id="CAK0830573.1"/>
    </source>
</evidence>
<dbReference type="Proteomes" id="UP001189429">
    <property type="component" value="Unassembled WGS sequence"/>
</dbReference>
<name>A0ABN9SEU1_9DINO</name>
<reference evidence="1" key="1">
    <citation type="submission" date="2023-10" db="EMBL/GenBank/DDBJ databases">
        <authorList>
            <person name="Chen Y."/>
            <person name="Shah S."/>
            <person name="Dougan E. K."/>
            <person name="Thang M."/>
            <person name="Chan C."/>
        </authorList>
    </citation>
    <scope>NUCLEOTIDE SEQUENCE [LARGE SCALE GENOMIC DNA]</scope>
</reference>
<dbReference type="EMBL" id="CAUYUJ010010946">
    <property type="protein sequence ID" value="CAK0830573.1"/>
    <property type="molecule type" value="Genomic_DNA"/>
</dbReference>